<reference evidence="3" key="1">
    <citation type="submission" date="2021-02" db="EMBL/GenBank/DDBJ databases">
        <authorList>
            <person name="Nowell W R."/>
        </authorList>
    </citation>
    <scope>NUCLEOTIDE SEQUENCE</scope>
    <source>
        <strain evidence="3">Ploen Becks lab</strain>
    </source>
</reference>
<dbReference type="Proteomes" id="UP000663879">
    <property type="component" value="Unassembled WGS sequence"/>
</dbReference>
<accession>A0A814ISH4</accession>
<dbReference type="EMBL" id="CAJNOC010004605">
    <property type="protein sequence ID" value="CAF1027604.1"/>
    <property type="molecule type" value="Genomic_DNA"/>
</dbReference>
<organism evidence="3 4">
    <name type="scientific">Brachionus calyciflorus</name>
    <dbReference type="NCBI Taxonomy" id="104777"/>
    <lineage>
        <taxon>Eukaryota</taxon>
        <taxon>Metazoa</taxon>
        <taxon>Spiralia</taxon>
        <taxon>Gnathifera</taxon>
        <taxon>Rotifera</taxon>
        <taxon>Eurotatoria</taxon>
        <taxon>Monogononta</taxon>
        <taxon>Pseudotrocha</taxon>
        <taxon>Ploima</taxon>
        <taxon>Brachionidae</taxon>
        <taxon>Brachionus</taxon>
    </lineage>
</organism>
<dbReference type="InterPro" id="IPR043502">
    <property type="entry name" value="DNA/RNA_pol_sf"/>
</dbReference>
<dbReference type="AlphaFoldDB" id="A0A814ISH4"/>
<keyword evidence="1" id="KW-1133">Transmembrane helix</keyword>
<keyword evidence="4" id="KW-1185">Reference proteome</keyword>
<keyword evidence="1" id="KW-0812">Transmembrane</keyword>
<evidence type="ECO:0000256" key="1">
    <source>
        <dbReference type="SAM" id="Phobius"/>
    </source>
</evidence>
<gene>
    <name evidence="3" type="ORF">OXX778_LOCUS17695</name>
</gene>
<dbReference type="Pfam" id="PF00078">
    <property type="entry name" value="RVT_1"/>
    <property type="match status" value="1"/>
</dbReference>
<dbReference type="OrthoDB" id="410104at2759"/>
<evidence type="ECO:0000259" key="2">
    <source>
        <dbReference type="Pfam" id="PF00078"/>
    </source>
</evidence>
<feature type="domain" description="Reverse transcriptase" evidence="2">
    <location>
        <begin position="81"/>
        <end position="288"/>
    </location>
</feature>
<feature type="transmembrane region" description="Helical" evidence="1">
    <location>
        <begin position="207"/>
        <end position="228"/>
    </location>
</feature>
<evidence type="ECO:0000313" key="4">
    <source>
        <dbReference type="Proteomes" id="UP000663879"/>
    </source>
</evidence>
<dbReference type="SUPFAM" id="SSF56672">
    <property type="entry name" value="DNA/RNA polymerases"/>
    <property type="match status" value="1"/>
</dbReference>
<sequence length="447" mass="52142">MFNERVSTEGNQEDIEIKTKANKYVEELKNFNEQYKVNEDIIDEIIKNLPNNKQCGKSGVKNEMLKYGRSPLLTKLVAIFINDKLQFGFKSKRSCNHAVITLKETLLCYKKKKKAVFSLEIDFSKAFDKINPYRLFEKLMNIVLHPLIWLSIFNYYQSIVVFIVVNKDYSHWSKTRRSFVCKLNPIYVDDLIKIIKKSSYPCKIKKIIIGILMFADDTFILAPNYLALKRMLKIIEEYCKTNEIKINGEKSNFVIFGSKFIKNKYSTIKIAGEIVERTNVFTYLGVTINSTLNDKHHILSQIKKAQIKYFLIKPLGVENKLISKKIKKHIFQTFCKSTMFYGIQTTTLNKSMYKKIQTSENVMIKRLLNLPKHSKTTKLRLALNFNSAKNTIAIIKLKFFKSAMSHTLLNHIFKEIHSDTIGNKLKNKSMSNKSLLAEIMRILKHHR</sequence>
<proteinExistence type="predicted"/>
<dbReference type="InterPro" id="IPR000477">
    <property type="entry name" value="RT_dom"/>
</dbReference>
<comment type="caution">
    <text evidence="3">The sequence shown here is derived from an EMBL/GenBank/DDBJ whole genome shotgun (WGS) entry which is preliminary data.</text>
</comment>
<keyword evidence="1" id="KW-0472">Membrane</keyword>
<name>A0A814ISH4_9BILA</name>
<evidence type="ECO:0000313" key="3">
    <source>
        <dbReference type="EMBL" id="CAF1027604.1"/>
    </source>
</evidence>
<feature type="transmembrane region" description="Helical" evidence="1">
    <location>
        <begin position="142"/>
        <end position="165"/>
    </location>
</feature>
<dbReference type="PANTHER" id="PTHR47027">
    <property type="entry name" value="REVERSE TRANSCRIPTASE DOMAIN-CONTAINING PROTEIN"/>
    <property type="match status" value="1"/>
</dbReference>
<protein>
    <recommendedName>
        <fullName evidence="2">Reverse transcriptase domain-containing protein</fullName>
    </recommendedName>
</protein>
<dbReference type="PANTHER" id="PTHR47027:SF20">
    <property type="entry name" value="REVERSE TRANSCRIPTASE-LIKE PROTEIN WITH RNA-DIRECTED DNA POLYMERASE DOMAIN"/>
    <property type="match status" value="1"/>
</dbReference>